<accession>A0A0B1RUG2</accession>
<reference evidence="1 2" key="1">
    <citation type="submission" date="2014-03" db="EMBL/GenBank/DDBJ databases">
        <title>Draft genome of the hookworm Oesophagostomum dentatum.</title>
        <authorList>
            <person name="Mitreva M."/>
        </authorList>
    </citation>
    <scope>NUCLEOTIDE SEQUENCE [LARGE SCALE GENOMIC DNA]</scope>
    <source>
        <strain evidence="1 2">OD-Hann</strain>
    </source>
</reference>
<gene>
    <name evidence="1" type="ORF">OESDEN_25103</name>
</gene>
<keyword evidence="2" id="KW-1185">Reference proteome</keyword>
<dbReference type="AlphaFoldDB" id="A0A0B1RUG2"/>
<organism evidence="1 2">
    <name type="scientific">Oesophagostomum dentatum</name>
    <name type="common">Nodular worm</name>
    <dbReference type="NCBI Taxonomy" id="61180"/>
    <lineage>
        <taxon>Eukaryota</taxon>
        <taxon>Metazoa</taxon>
        <taxon>Ecdysozoa</taxon>
        <taxon>Nematoda</taxon>
        <taxon>Chromadorea</taxon>
        <taxon>Rhabditida</taxon>
        <taxon>Rhabditina</taxon>
        <taxon>Rhabditomorpha</taxon>
        <taxon>Strongyloidea</taxon>
        <taxon>Strongylidae</taxon>
        <taxon>Oesophagostomum</taxon>
    </lineage>
</organism>
<dbReference type="Proteomes" id="UP000053660">
    <property type="component" value="Unassembled WGS sequence"/>
</dbReference>
<evidence type="ECO:0000313" key="2">
    <source>
        <dbReference type="Proteomes" id="UP000053660"/>
    </source>
</evidence>
<name>A0A0B1RUG2_OESDE</name>
<evidence type="ECO:0000313" key="1">
    <source>
        <dbReference type="EMBL" id="KHJ75281.1"/>
    </source>
</evidence>
<feature type="non-terminal residue" evidence="1">
    <location>
        <position position="78"/>
    </location>
</feature>
<sequence>MERPSASVCSKEVSTLLATARVSSSMPDTHAYTSPLPFHRINRYWSLVRSVVYVYKFLNVFLFLRLKSVALVERLRSQ</sequence>
<proteinExistence type="predicted"/>
<protein>
    <submittedName>
        <fullName evidence="1">Uncharacterized protein</fullName>
    </submittedName>
</protein>
<dbReference type="EMBL" id="KN612898">
    <property type="protein sequence ID" value="KHJ75281.1"/>
    <property type="molecule type" value="Genomic_DNA"/>
</dbReference>